<sequence length="75" mass="8877">MNQRKQGQDEQDVQALLAKFSIKYKKIIMLEVVVDNHVEEIADMDINMGVAMEEVIKNSLKENRNQNFQKKKRER</sequence>
<evidence type="ECO:0000313" key="2">
    <source>
        <dbReference type="Proteomes" id="UP000008311"/>
    </source>
</evidence>
<proteinExistence type="predicted"/>
<protein>
    <submittedName>
        <fullName evidence="1">Uncharacterized protein</fullName>
    </submittedName>
</protein>
<keyword evidence="2" id="KW-1185">Reference proteome</keyword>
<gene>
    <name evidence="1" type="ORF">RCOM_1747100</name>
</gene>
<reference evidence="2" key="1">
    <citation type="journal article" date="2010" name="Nat. Biotechnol.">
        <title>Draft genome sequence of the oilseed species Ricinus communis.</title>
        <authorList>
            <person name="Chan A.P."/>
            <person name="Crabtree J."/>
            <person name="Zhao Q."/>
            <person name="Lorenzi H."/>
            <person name="Orvis J."/>
            <person name="Puiu D."/>
            <person name="Melake-Berhan A."/>
            <person name="Jones K.M."/>
            <person name="Redman J."/>
            <person name="Chen G."/>
            <person name="Cahoon E.B."/>
            <person name="Gedil M."/>
            <person name="Stanke M."/>
            <person name="Haas B.J."/>
            <person name="Wortman J.R."/>
            <person name="Fraser-Liggett C.M."/>
            <person name="Ravel J."/>
            <person name="Rabinowicz P.D."/>
        </authorList>
    </citation>
    <scope>NUCLEOTIDE SEQUENCE [LARGE SCALE GENOMIC DNA]</scope>
    <source>
        <strain evidence="2">cv. Hale</strain>
    </source>
</reference>
<dbReference type="Proteomes" id="UP000008311">
    <property type="component" value="Unassembled WGS sequence"/>
</dbReference>
<name>B9RWU3_RICCO</name>
<dbReference type="AlphaFoldDB" id="B9RWU3"/>
<organism evidence="1 2">
    <name type="scientific">Ricinus communis</name>
    <name type="common">Castor bean</name>
    <dbReference type="NCBI Taxonomy" id="3988"/>
    <lineage>
        <taxon>Eukaryota</taxon>
        <taxon>Viridiplantae</taxon>
        <taxon>Streptophyta</taxon>
        <taxon>Embryophyta</taxon>
        <taxon>Tracheophyta</taxon>
        <taxon>Spermatophyta</taxon>
        <taxon>Magnoliopsida</taxon>
        <taxon>eudicotyledons</taxon>
        <taxon>Gunneridae</taxon>
        <taxon>Pentapetalae</taxon>
        <taxon>rosids</taxon>
        <taxon>fabids</taxon>
        <taxon>Malpighiales</taxon>
        <taxon>Euphorbiaceae</taxon>
        <taxon>Acalyphoideae</taxon>
        <taxon>Acalypheae</taxon>
        <taxon>Ricinus</taxon>
    </lineage>
</organism>
<accession>B9RWU3</accession>
<dbReference type="EMBL" id="EQ973824">
    <property type="protein sequence ID" value="EEF44155.1"/>
    <property type="molecule type" value="Genomic_DNA"/>
</dbReference>
<evidence type="ECO:0000313" key="1">
    <source>
        <dbReference type="EMBL" id="EEF44155.1"/>
    </source>
</evidence>
<dbReference type="InParanoid" id="B9RWU3"/>